<reference evidence="3 4" key="1">
    <citation type="submission" date="2021-03" db="EMBL/GenBank/DDBJ databases">
        <title>Genomic Encyclopedia of Type Strains, Phase IV (KMG-IV): sequencing the most valuable type-strain genomes for metagenomic binning, comparative biology and taxonomic classification.</title>
        <authorList>
            <person name="Goeker M."/>
        </authorList>
    </citation>
    <scope>NUCLEOTIDE SEQUENCE [LARGE SCALE GENOMIC DNA]</scope>
    <source>
        <strain evidence="3 4">DSM 21600</strain>
    </source>
</reference>
<dbReference type="RefSeq" id="WP_209942489.1">
    <property type="nucleotide sequence ID" value="NZ_JAGGJU010000002.1"/>
</dbReference>
<evidence type="ECO:0000259" key="2">
    <source>
        <dbReference type="Pfam" id="PF04909"/>
    </source>
</evidence>
<evidence type="ECO:0000313" key="4">
    <source>
        <dbReference type="Proteomes" id="UP000759443"/>
    </source>
</evidence>
<comment type="caution">
    <text evidence="3">The sequence shown here is derived from an EMBL/GenBank/DDBJ whole genome shotgun (WGS) entry which is preliminary data.</text>
</comment>
<dbReference type="PANTHER" id="PTHR43569">
    <property type="entry name" value="AMIDOHYDROLASE"/>
    <property type="match status" value="1"/>
</dbReference>
<dbReference type="InterPro" id="IPR006680">
    <property type="entry name" value="Amidohydro-rel"/>
</dbReference>
<dbReference type="PANTHER" id="PTHR43569:SF2">
    <property type="entry name" value="AMIDOHYDROLASE-RELATED DOMAIN-CONTAINING PROTEIN"/>
    <property type="match status" value="1"/>
</dbReference>
<sequence length="284" mass="30846">MLKVIDIHPHVISPDTDTYPLTPLGGTQSSWSQNHKISYEELIAQMDSAGIAKAVVVQASTAYGHNNSYLADAVAAHPERFTGVFSVDVLAEDAVEKIKFWQGRNLTGMRLFTTGSTMPTQQPWLADERSHKAWEYASDVGLPIAVQMRPEGIPLLTKLIDRFPDVRVVLDHLARPVLSDGPPYTQAAGLFDLGARPNVFLKLTLRNILAAGEGQSTVEAFLAQLLERFGSARIAWGSNFPAADLPLSELLAAARSALAGLSQHDQEMIFAGTAETLYPALKTV</sequence>
<keyword evidence="3" id="KW-0378">Hydrolase</keyword>
<proteinExistence type="inferred from homology"/>
<organism evidence="3 4">
    <name type="scientific">Rhizobium halophytocola</name>
    <dbReference type="NCBI Taxonomy" id="735519"/>
    <lineage>
        <taxon>Bacteria</taxon>
        <taxon>Pseudomonadati</taxon>
        <taxon>Pseudomonadota</taxon>
        <taxon>Alphaproteobacteria</taxon>
        <taxon>Hyphomicrobiales</taxon>
        <taxon>Rhizobiaceae</taxon>
        <taxon>Rhizobium/Agrobacterium group</taxon>
        <taxon>Rhizobium</taxon>
    </lineage>
</organism>
<dbReference type="EMBL" id="JAGGJU010000002">
    <property type="protein sequence ID" value="MBP1849413.1"/>
    <property type="molecule type" value="Genomic_DNA"/>
</dbReference>
<dbReference type="InterPro" id="IPR052350">
    <property type="entry name" value="Metallo-dep_Lactonases"/>
</dbReference>
<protein>
    <submittedName>
        <fullName evidence="3">TIM-barrel fold metal-dependent hydrolase</fullName>
    </submittedName>
</protein>
<gene>
    <name evidence="3" type="ORF">J2Z17_000834</name>
</gene>
<evidence type="ECO:0000256" key="1">
    <source>
        <dbReference type="ARBA" id="ARBA00038310"/>
    </source>
</evidence>
<evidence type="ECO:0000313" key="3">
    <source>
        <dbReference type="EMBL" id="MBP1849413.1"/>
    </source>
</evidence>
<comment type="similarity">
    <text evidence="1">Belongs to the metallo-dependent hydrolases superfamily.</text>
</comment>
<dbReference type="InterPro" id="IPR032466">
    <property type="entry name" value="Metal_Hydrolase"/>
</dbReference>
<name>A0ABS4DUP3_9HYPH</name>
<dbReference type="Proteomes" id="UP000759443">
    <property type="component" value="Unassembled WGS sequence"/>
</dbReference>
<dbReference type="Pfam" id="PF04909">
    <property type="entry name" value="Amidohydro_2"/>
    <property type="match status" value="1"/>
</dbReference>
<keyword evidence="4" id="KW-1185">Reference proteome</keyword>
<accession>A0ABS4DUP3</accession>
<dbReference type="GO" id="GO:0016787">
    <property type="term" value="F:hydrolase activity"/>
    <property type="evidence" value="ECO:0007669"/>
    <property type="project" value="UniProtKB-KW"/>
</dbReference>
<feature type="domain" description="Amidohydrolase-related" evidence="2">
    <location>
        <begin position="5"/>
        <end position="279"/>
    </location>
</feature>
<dbReference type="Gene3D" id="3.20.20.140">
    <property type="entry name" value="Metal-dependent hydrolases"/>
    <property type="match status" value="1"/>
</dbReference>
<dbReference type="SUPFAM" id="SSF51556">
    <property type="entry name" value="Metallo-dependent hydrolases"/>
    <property type="match status" value="1"/>
</dbReference>